<dbReference type="Proteomes" id="UP001378592">
    <property type="component" value="Unassembled WGS sequence"/>
</dbReference>
<evidence type="ECO:0000313" key="3">
    <source>
        <dbReference type="Proteomes" id="UP001378592"/>
    </source>
</evidence>
<dbReference type="EMBL" id="JAZDUA010000455">
    <property type="protein sequence ID" value="KAK7792321.1"/>
    <property type="molecule type" value="Genomic_DNA"/>
</dbReference>
<organism evidence="2 3">
    <name type="scientific">Gryllus longicercus</name>
    <dbReference type="NCBI Taxonomy" id="2509291"/>
    <lineage>
        <taxon>Eukaryota</taxon>
        <taxon>Metazoa</taxon>
        <taxon>Ecdysozoa</taxon>
        <taxon>Arthropoda</taxon>
        <taxon>Hexapoda</taxon>
        <taxon>Insecta</taxon>
        <taxon>Pterygota</taxon>
        <taxon>Neoptera</taxon>
        <taxon>Polyneoptera</taxon>
        <taxon>Orthoptera</taxon>
        <taxon>Ensifera</taxon>
        <taxon>Gryllidea</taxon>
        <taxon>Grylloidea</taxon>
        <taxon>Gryllidae</taxon>
        <taxon>Gryllinae</taxon>
        <taxon>Gryllus</taxon>
    </lineage>
</organism>
<evidence type="ECO:0000313" key="2">
    <source>
        <dbReference type="EMBL" id="KAK7792321.1"/>
    </source>
</evidence>
<keyword evidence="3" id="KW-1185">Reference proteome</keyword>
<feature type="region of interest" description="Disordered" evidence="1">
    <location>
        <begin position="33"/>
        <end position="56"/>
    </location>
</feature>
<protein>
    <submittedName>
        <fullName evidence="2">Uncharacterized protein</fullName>
    </submittedName>
</protein>
<proteinExistence type="predicted"/>
<sequence>MNCQVDKNSSNSSSKAKDERALQCCASTFNPLRGPPVPTRVTMREKKGSGALSRVQKLKKRLSHSFGRLW</sequence>
<reference evidence="2 3" key="1">
    <citation type="submission" date="2024-03" db="EMBL/GenBank/DDBJ databases">
        <title>The genome assembly and annotation of the cricket Gryllus longicercus Weissman &amp; Gray.</title>
        <authorList>
            <person name="Szrajer S."/>
            <person name="Gray D."/>
            <person name="Ylla G."/>
        </authorList>
    </citation>
    <scope>NUCLEOTIDE SEQUENCE [LARGE SCALE GENOMIC DNA]</scope>
    <source>
        <strain evidence="2">DAG 2021-001</strain>
        <tissue evidence="2">Whole body minus gut</tissue>
    </source>
</reference>
<accession>A0AAN9Z130</accession>
<evidence type="ECO:0000256" key="1">
    <source>
        <dbReference type="SAM" id="MobiDB-lite"/>
    </source>
</evidence>
<dbReference type="AlphaFoldDB" id="A0AAN9Z130"/>
<name>A0AAN9Z130_9ORTH</name>
<comment type="caution">
    <text evidence="2">The sequence shown here is derived from an EMBL/GenBank/DDBJ whole genome shotgun (WGS) entry which is preliminary data.</text>
</comment>
<gene>
    <name evidence="2" type="ORF">R5R35_013814</name>
</gene>